<evidence type="ECO:0000256" key="10">
    <source>
        <dbReference type="SAM" id="Phobius"/>
    </source>
</evidence>
<keyword evidence="16" id="KW-1185">Reference proteome</keyword>
<dbReference type="Proteomes" id="UP000658278">
    <property type="component" value="Unassembled WGS sequence"/>
</dbReference>
<evidence type="ECO:0000313" key="16">
    <source>
        <dbReference type="Proteomes" id="UP000658278"/>
    </source>
</evidence>
<feature type="domain" description="MrpA C-terminal/MbhE" evidence="14">
    <location>
        <begin position="681"/>
        <end position="768"/>
    </location>
</feature>
<comment type="caution">
    <text evidence="15">The sequence shown here is derived from an EMBL/GenBank/DDBJ whole genome shotgun (WGS) entry which is preliminary data.</text>
</comment>
<keyword evidence="4" id="KW-1003">Cell membrane</keyword>
<feature type="transmembrane region" description="Helical" evidence="10">
    <location>
        <begin position="324"/>
        <end position="346"/>
    </location>
</feature>
<feature type="transmembrane region" description="Helical" evidence="10">
    <location>
        <begin position="270"/>
        <end position="291"/>
    </location>
</feature>
<evidence type="ECO:0000259" key="13">
    <source>
        <dbReference type="Pfam" id="PF13244"/>
    </source>
</evidence>
<evidence type="ECO:0000256" key="1">
    <source>
        <dbReference type="ARBA" id="ARBA00004651"/>
    </source>
</evidence>
<feature type="transmembrane region" description="Helical" evidence="10">
    <location>
        <begin position="648"/>
        <end position="670"/>
    </location>
</feature>
<keyword evidence="8 10" id="KW-0472">Membrane</keyword>
<accession>A0A934R751</accession>
<dbReference type="Pfam" id="PF13244">
    <property type="entry name" value="MbhD"/>
    <property type="match status" value="1"/>
</dbReference>
<evidence type="ECO:0000256" key="2">
    <source>
        <dbReference type="ARBA" id="ARBA00022448"/>
    </source>
</evidence>
<dbReference type="InterPro" id="IPR001516">
    <property type="entry name" value="Proton_antipo_N"/>
</dbReference>
<evidence type="ECO:0000256" key="5">
    <source>
        <dbReference type="ARBA" id="ARBA00022692"/>
    </source>
</evidence>
<feature type="transmembrane region" description="Helical" evidence="10">
    <location>
        <begin position="204"/>
        <end position="230"/>
    </location>
</feature>
<dbReference type="EMBL" id="JAENII010000003">
    <property type="protein sequence ID" value="MBK1826514.1"/>
    <property type="molecule type" value="Genomic_DNA"/>
</dbReference>
<evidence type="ECO:0000256" key="3">
    <source>
        <dbReference type="ARBA" id="ARBA00022449"/>
    </source>
</evidence>
<name>A0A934R751_9BACT</name>
<feature type="transmembrane region" description="Helical" evidence="10">
    <location>
        <begin position="682"/>
        <end position="704"/>
    </location>
</feature>
<dbReference type="PANTHER" id="PTHR43373">
    <property type="entry name" value="NA(+)/H(+) ANTIPORTER SUBUNIT"/>
    <property type="match status" value="1"/>
</dbReference>
<feature type="transmembrane region" description="Helical" evidence="10">
    <location>
        <begin position="79"/>
        <end position="99"/>
    </location>
</feature>
<dbReference type="GO" id="GO:0015297">
    <property type="term" value="F:antiporter activity"/>
    <property type="evidence" value="ECO:0007669"/>
    <property type="project" value="UniProtKB-KW"/>
</dbReference>
<reference evidence="15" key="1">
    <citation type="submission" date="2021-01" db="EMBL/GenBank/DDBJ databases">
        <title>Modified the classification status of verrucomicrobia.</title>
        <authorList>
            <person name="Feng X."/>
        </authorList>
    </citation>
    <scope>NUCLEOTIDE SEQUENCE</scope>
    <source>
        <strain evidence="15">KCTC 22201</strain>
    </source>
</reference>
<evidence type="ECO:0000256" key="6">
    <source>
        <dbReference type="ARBA" id="ARBA00022989"/>
    </source>
</evidence>
<dbReference type="AlphaFoldDB" id="A0A934R751"/>
<evidence type="ECO:0000256" key="9">
    <source>
        <dbReference type="RuleBase" id="RU000320"/>
    </source>
</evidence>
<keyword evidence="2" id="KW-0813">Transport</keyword>
<evidence type="ECO:0000256" key="7">
    <source>
        <dbReference type="ARBA" id="ARBA00023065"/>
    </source>
</evidence>
<feature type="transmembrane region" description="Helical" evidence="10">
    <location>
        <begin position="496"/>
        <end position="515"/>
    </location>
</feature>
<dbReference type="GO" id="GO:0006811">
    <property type="term" value="P:monoatomic ion transport"/>
    <property type="evidence" value="ECO:0007669"/>
    <property type="project" value="UniProtKB-KW"/>
</dbReference>
<organism evidence="15 16">
    <name type="scientific">Haloferula rosea</name>
    <dbReference type="NCBI Taxonomy" id="490093"/>
    <lineage>
        <taxon>Bacteria</taxon>
        <taxon>Pseudomonadati</taxon>
        <taxon>Verrucomicrobiota</taxon>
        <taxon>Verrucomicrobiia</taxon>
        <taxon>Verrucomicrobiales</taxon>
        <taxon>Verrucomicrobiaceae</taxon>
        <taxon>Haloferula</taxon>
    </lineage>
</organism>
<feature type="transmembrane region" description="Helical" evidence="10">
    <location>
        <begin position="397"/>
        <end position="424"/>
    </location>
</feature>
<comment type="subcellular location">
    <subcellularLocation>
        <location evidence="1">Cell membrane</location>
        <topology evidence="1">Multi-pass membrane protein</topology>
    </subcellularLocation>
    <subcellularLocation>
        <location evidence="9">Membrane</location>
        <topology evidence="9">Multi-pass membrane protein</topology>
    </subcellularLocation>
</comment>
<dbReference type="GO" id="GO:0005886">
    <property type="term" value="C:plasma membrane"/>
    <property type="evidence" value="ECO:0007669"/>
    <property type="project" value="UniProtKB-SubCell"/>
</dbReference>
<dbReference type="InterPro" id="IPR001750">
    <property type="entry name" value="ND/Mrp_TM"/>
</dbReference>
<feature type="transmembrane region" description="Helical" evidence="10">
    <location>
        <begin position="597"/>
        <end position="616"/>
    </location>
</feature>
<feature type="transmembrane region" description="Helical" evidence="10">
    <location>
        <begin position="298"/>
        <end position="318"/>
    </location>
</feature>
<feature type="transmembrane region" description="Helical" evidence="10">
    <location>
        <begin position="111"/>
        <end position="128"/>
    </location>
</feature>
<dbReference type="InterPro" id="IPR025383">
    <property type="entry name" value="MrpA_C/MbhD"/>
</dbReference>
<feature type="transmembrane region" description="Helical" evidence="10">
    <location>
        <begin position="163"/>
        <end position="184"/>
    </location>
</feature>
<dbReference type="InterPro" id="IPR050616">
    <property type="entry name" value="CPA3_Na-H_Antiporter_A"/>
</dbReference>
<keyword evidence="3" id="KW-0050">Antiport</keyword>
<protein>
    <submittedName>
        <fullName evidence="15">DUF4040 domain-containing protein</fullName>
    </submittedName>
</protein>
<keyword evidence="6 10" id="KW-1133">Transmembrane helix</keyword>
<feature type="transmembrane region" description="Helical" evidence="10">
    <location>
        <begin position="445"/>
        <end position="466"/>
    </location>
</feature>
<dbReference type="InterPro" id="IPR046806">
    <property type="entry name" value="MrpA_C/MbhE"/>
</dbReference>
<feature type="transmembrane region" description="Helical" evidence="10">
    <location>
        <begin position="358"/>
        <end position="377"/>
    </location>
</feature>
<keyword evidence="7" id="KW-0406">Ion transport</keyword>
<feature type="domain" description="NADH-Ubiquinone oxidoreductase (complex I) chain 5 N-terminal" evidence="12">
    <location>
        <begin position="64"/>
        <end position="112"/>
    </location>
</feature>
<feature type="transmembrane region" description="Helical" evidence="10">
    <location>
        <begin position="242"/>
        <end position="264"/>
    </location>
</feature>
<sequence>MSLDLPILLTLLLAVASPWWFAASRTTFLIVGGLLHGGHLLYYLGQLAAVSGGGDAPVRQSSEWFPTDLIAWSFSGTPWSLLFAVMITGIGLLIFLYAVGYFGSSAKASRFFAPLLAFEAAMLGLVLADDSVLLFLFWELTSITSFFLIGFNHEDGKARWNALQALLITGLGGVAMLAGFLMLGSEWGTLSLTDWRAEIAAGSLPSMAPLILILLGAMTKSAVFPFFFWLPNAMSAPTPVSGFLHSATMVKAGIYLIGALHPLFATSPAILGTLVVTGSITALTGLILGWVQTDLKKILAYTTLSILGMLALLLGLGTPEALKAAVLVMLGHACYKAGLFMAAGAIDKAAGTRDVRELGGLRAVLPVLAVSSFVLALSKAGFPPSLGFVGKEYVYKFGFGGPVLAQALLVFLFIINLGLMALALRVAFTPFRGEAKMVPGSVKKLNGLMMAGPVALAVAGLVLGVLSPQLLTPVVGAAVSQIHGAPVDLVIKLWHGVNPAFLLSLATLASGWFLYQKWPSHGNPNLAARALGGFESFYKLCFDGLMKGSSMLTSHLQNGDLRSYLRWFFAAVLLLVGAKWWMSGFPAISLPGGADEVPWIEWALVPALAVFLWVTVTTSSRIFALLSLAVVGLAIAFVFARLGAPDVALTLLLVETFTVILFMRIVGGLPQLRNIAPPRERLLDILLAGGMGLMMTLLALKVAAVQTHPSISNTLADWSYPLAKGKNVVNVILVDFRALDTLGEIVVVTIAAVGVRLLWKNSRASEKSQPPSQTP</sequence>
<feature type="transmembrane region" description="Helical" evidence="10">
    <location>
        <begin position="623"/>
        <end position="642"/>
    </location>
</feature>
<dbReference type="PRINTS" id="PR01434">
    <property type="entry name" value="NADHDHGNASE5"/>
</dbReference>
<feature type="transmembrane region" description="Helical" evidence="10">
    <location>
        <begin position="134"/>
        <end position="151"/>
    </location>
</feature>
<evidence type="ECO:0000256" key="8">
    <source>
        <dbReference type="ARBA" id="ARBA00023136"/>
    </source>
</evidence>
<proteinExistence type="predicted"/>
<dbReference type="Pfam" id="PF20501">
    <property type="entry name" value="MbhE"/>
    <property type="match status" value="1"/>
</dbReference>
<evidence type="ECO:0000313" key="15">
    <source>
        <dbReference type="EMBL" id="MBK1826514.1"/>
    </source>
</evidence>
<evidence type="ECO:0000259" key="12">
    <source>
        <dbReference type="Pfam" id="PF00662"/>
    </source>
</evidence>
<dbReference type="RefSeq" id="WP_200277543.1">
    <property type="nucleotide sequence ID" value="NZ_JAENII010000003.1"/>
</dbReference>
<evidence type="ECO:0000259" key="14">
    <source>
        <dbReference type="Pfam" id="PF20501"/>
    </source>
</evidence>
<feature type="transmembrane region" description="Helical" evidence="10">
    <location>
        <begin position="741"/>
        <end position="759"/>
    </location>
</feature>
<feature type="transmembrane region" description="Helical" evidence="10">
    <location>
        <begin position="564"/>
        <end position="582"/>
    </location>
</feature>
<feature type="domain" description="MrpA C-terminal/MbhD" evidence="13">
    <location>
        <begin position="608"/>
        <end position="670"/>
    </location>
</feature>
<gene>
    <name evidence="15" type="ORF">JIN81_05755</name>
</gene>
<keyword evidence="5 9" id="KW-0812">Transmembrane</keyword>
<evidence type="ECO:0000259" key="11">
    <source>
        <dbReference type="Pfam" id="PF00361"/>
    </source>
</evidence>
<feature type="domain" description="NADH:quinone oxidoreductase/Mrp antiporter transmembrane" evidence="11">
    <location>
        <begin position="128"/>
        <end position="409"/>
    </location>
</feature>
<evidence type="ECO:0000256" key="4">
    <source>
        <dbReference type="ARBA" id="ARBA00022475"/>
    </source>
</evidence>
<dbReference type="Pfam" id="PF00361">
    <property type="entry name" value="Proton_antipo_M"/>
    <property type="match status" value="1"/>
</dbReference>
<dbReference type="PANTHER" id="PTHR43373:SF1">
    <property type="entry name" value="NA(+)_H(+) ANTIPORTER SUBUNIT A"/>
    <property type="match status" value="1"/>
</dbReference>
<dbReference type="Pfam" id="PF00662">
    <property type="entry name" value="Proton_antipo_N"/>
    <property type="match status" value="1"/>
</dbReference>